<evidence type="ECO:0000256" key="1">
    <source>
        <dbReference type="ARBA" id="ARBA00004651"/>
    </source>
</evidence>
<evidence type="ECO:0000256" key="7">
    <source>
        <dbReference type="ARBA" id="ARBA00022692"/>
    </source>
</evidence>
<dbReference type="InterPro" id="IPR023298">
    <property type="entry name" value="ATPase_P-typ_TM_dom_sf"/>
</dbReference>
<evidence type="ECO:0000256" key="4">
    <source>
        <dbReference type="ARBA" id="ARBA00022475"/>
    </source>
</evidence>
<dbReference type="Pfam" id="PF00689">
    <property type="entry name" value="Cation_ATPase_C"/>
    <property type="match status" value="2"/>
</dbReference>
<dbReference type="PROSITE" id="PS00154">
    <property type="entry name" value="ATPASE_E1_E2"/>
    <property type="match status" value="1"/>
</dbReference>
<dbReference type="GO" id="GO:0006883">
    <property type="term" value="P:intracellular sodium ion homeostasis"/>
    <property type="evidence" value="ECO:0007669"/>
    <property type="project" value="TreeGrafter"/>
</dbReference>
<dbReference type="AlphaFoldDB" id="A0A061RB61"/>
<dbReference type="SUPFAM" id="SSF81660">
    <property type="entry name" value="Metal cation-transporting ATPase, ATP-binding domain N"/>
    <property type="match status" value="1"/>
</dbReference>
<comment type="similarity">
    <text evidence="2">Belongs to the cation transport ATPase (P-type) (TC 3.A.3) family. Type IIC subfamily.</text>
</comment>
<dbReference type="FunFam" id="3.40.50.1000:FF:000083">
    <property type="entry name" value="Sodium/potassium-transporting ATPase subunit alpha"/>
    <property type="match status" value="1"/>
</dbReference>
<feature type="transmembrane region" description="Helical" evidence="15">
    <location>
        <begin position="1126"/>
        <end position="1143"/>
    </location>
</feature>
<dbReference type="InterPro" id="IPR001757">
    <property type="entry name" value="P_typ_ATPase"/>
</dbReference>
<dbReference type="InterPro" id="IPR005775">
    <property type="entry name" value="P-type_ATPase_IIC"/>
</dbReference>
<dbReference type="GO" id="GO:0030007">
    <property type="term" value="P:intracellular potassium ion homeostasis"/>
    <property type="evidence" value="ECO:0007669"/>
    <property type="project" value="TreeGrafter"/>
</dbReference>
<dbReference type="Gene3D" id="1.20.1110.10">
    <property type="entry name" value="Calcium-transporting ATPase, transmembrane domain"/>
    <property type="match status" value="2"/>
</dbReference>
<evidence type="ECO:0000256" key="9">
    <source>
        <dbReference type="ARBA" id="ARBA00022840"/>
    </source>
</evidence>
<dbReference type="SUPFAM" id="SSF56784">
    <property type="entry name" value="HAD-like"/>
    <property type="match status" value="1"/>
</dbReference>
<dbReference type="SFLD" id="SFLDG00002">
    <property type="entry name" value="C1.7:_P-type_atpase_like"/>
    <property type="match status" value="1"/>
</dbReference>
<dbReference type="NCBIfam" id="TIGR01106">
    <property type="entry name" value="ATPase-IIC_X-K"/>
    <property type="match status" value="1"/>
</dbReference>
<dbReference type="GO" id="GO:0005391">
    <property type="term" value="F:P-type sodium:potassium-exchanging transporter activity"/>
    <property type="evidence" value="ECO:0007669"/>
    <property type="project" value="TreeGrafter"/>
</dbReference>
<keyword evidence="4" id="KW-1003">Cell membrane</keyword>
<dbReference type="InterPro" id="IPR008250">
    <property type="entry name" value="ATPase_P-typ_transduc_dom_A_sf"/>
</dbReference>
<proteinExistence type="inferred from homology"/>
<feature type="transmembrane region" description="Helical" evidence="15">
    <location>
        <begin position="112"/>
        <end position="131"/>
    </location>
</feature>
<dbReference type="SUPFAM" id="SSF81653">
    <property type="entry name" value="Calcium ATPase, transduction domain A"/>
    <property type="match status" value="1"/>
</dbReference>
<dbReference type="Pfam" id="PF00690">
    <property type="entry name" value="Cation_ATPase_N"/>
    <property type="match status" value="1"/>
</dbReference>
<dbReference type="GO" id="GO:0016887">
    <property type="term" value="F:ATP hydrolysis activity"/>
    <property type="evidence" value="ECO:0007669"/>
    <property type="project" value="InterPro"/>
</dbReference>
<dbReference type="InterPro" id="IPR044492">
    <property type="entry name" value="P_typ_ATPase_HD_dom"/>
</dbReference>
<dbReference type="SFLD" id="SFLDF00027">
    <property type="entry name" value="p-type_atpase"/>
    <property type="match status" value="1"/>
</dbReference>
<keyword evidence="11" id="KW-1278">Translocase</keyword>
<feature type="transmembrane region" description="Helical" evidence="15">
    <location>
        <begin position="310"/>
        <end position="335"/>
    </location>
</feature>
<evidence type="ECO:0000256" key="15">
    <source>
        <dbReference type="SAM" id="Phobius"/>
    </source>
</evidence>
<dbReference type="InterPro" id="IPR059000">
    <property type="entry name" value="ATPase_P-type_domA"/>
</dbReference>
<keyword evidence="14 15" id="KW-0472">Membrane</keyword>
<dbReference type="InterPro" id="IPR050510">
    <property type="entry name" value="Cation_transp_ATPase_P-type"/>
</dbReference>
<dbReference type="SFLD" id="SFLDS00003">
    <property type="entry name" value="Haloacid_Dehalogenase"/>
    <property type="match status" value="1"/>
</dbReference>
<keyword evidence="6" id="KW-0597">Phosphoprotein</keyword>
<gene>
    <name evidence="17" type="primary">ATP1A</name>
    <name evidence="17" type="ORF">TSPGSL018_4751</name>
</gene>
<evidence type="ECO:0000256" key="13">
    <source>
        <dbReference type="ARBA" id="ARBA00023065"/>
    </source>
</evidence>
<keyword evidence="12 15" id="KW-1133">Transmembrane helix</keyword>
<dbReference type="PRINTS" id="PR00119">
    <property type="entry name" value="CATATPASE"/>
</dbReference>
<evidence type="ECO:0000256" key="11">
    <source>
        <dbReference type="ARBA" id="ARBA00022967"/>
    </source>
</evidence>
<feature type="transmembrane region" description="Helical" evidence="15">
    <location>
        <begin position="1100"/>
        <end position="1120"/>
    </location>
</feature>
<evidence type="ECO:0000256" key="2">
    <source>
        <dbReference type="ARBA" id="ARBA00006934"/>
    </source>
</evidence>
<dbReference type="SMART" id="SM00831">
    <property type="entry name" value="Cation_ATPase_N"/>
    <property type="match status" value="1"/>
</dbReference>
<dbReference type="Gene3D" id="3.40.50.1000">
    <property type="entry name" value="HAD superfamily/HAD-like"/>
    <property type="match status" value="1"/>
</dbReference>
<dbReference type="Pfam" id="PF13246">
    <property type="entry name" value="Cation_ATPase"/>
    <property type="match status" value="1"/>
</dbReference>
<evidence type="ECO:0000256" key="10">
    <source>
        <dbReference type="ARBA" id="ARBA00022958"/>
    </source>
</evidence>
<dbReference type="GO" id="GO:0005886">
    <property type="term" value="C:plasma membrane"/>
    <property type="evidence" value="ECO:0007669"/>
    <property type="project" value="UniProtKB-SubCell"/>
</dbReference>
<keyword evidence="5" id="KW-0633">Potassium transport</keyword>
<feature type="transmembrane region" description="Helical" evidence="15">
    <location>
        <begin position="82"/>
        <end position="100"/>
    </location>
</feature>
<dbReference type="GO" id="GO:0036376">
    <property type="term" value="P:sodium ion export across plasma membrane"/>
    <property type="evidence" value="ECO:0007669"/>
    <property type="project" value="TreeGrafter"/>
</dbReference>
<dbReference type="PANTHER" id="PTHR43294">
    <property type="entry name" value="SODIUM/POTASSIUM-TRANSPORTING ATPASE SUBUNIT ALPHA"/>
    <property type="match status" value="1"/>
</dbReference>
<dbReference type="InterPro" id="IPR006068">
    <property type="entry name" value="ATPase_P-typ_cation-transptr_C"/>
</dbReference>
<dbReference type="Gene3D" id="3.40.1110.10">
    <property type="entry name" value="Calcium-transporting ATPase, cytoplasmic domain N"/>
    <property type="match status" value="1"/>
</dbReference>
<feature type="domain" description="Cation-transporting P-type ATPase N-terminal" evidence="16">
    <location>
        <begin position="24"/>
        <end position="99"/>
    </location>
</feature>
<dbReference type="EMBL" id="GBEZ01016048">
    <property type="protein sequence ID" value="JAC70167.1"/>
    <property type="molecule type" value="Transcribed_RNA"/>
</dbReference>
<name>A0A061RB61_9CHLO</name>
<reference evidence="17" key="1">
    <citation type="submission" date="2014-05" db="EMBL/GenBank/DDBJ databases">
        <title>The transcriptome of the halophilic microalga Tetraselmis sp. GSL018 isolated from the Great Salt Lake, Utah.</title>
        <authorList>
            <person name="Jinkerson R.E."/>
            <person name="D'Adamo S."/>
            <person name="Posewitz M.C."/>
        </authorList>
    </citation>
    <scope>NUCLEOTIDE SEQUENCE</scope>
    <source>
        <strain evidence="17">GSL018</strain>
    </source>
</reference>
<dbReference type="Pfam" id="PF00122">
    <property type="entry name" value="E1-E2_ATPase"/>
    <property type="match status" value="1"/>
</dbReference>
<dbReference type="FunFam" id="1.20.1110.10:FF:000095">
    <property type="entry name" value="Sodium/potassium-transporting ATPase subunit alpha-1"/>
    <property type="match status" value="1"/>
</dbReference>
<keyword evidence="10" id="KW-0630">Potassium</keyword>
<evidence type="ECO:0000313" key="17">
    <source>
        <dbReference type="EMBL" id="JAC70167.1"/>
    </source>
</evidence>
<evidence type="ECO:0000259" key="16">
    <source>
        <dbReference type="SMART" id="SM00831"/>
    </source>
</evidence>
<dbReference type="SUPFAM" id="SSF81665">
    <property type="entry name" value="Calcium ATPase, transmembrane domain M"/>
    <property type="match status" value="1"/>
</dbReference>
<dbReference type="GO" id="GO:1902600">
    <property type="term" value="P:proton transmembrane transport"/>
    <property type="evidence" value="ECO:0007669"/>
    <property type="project" value="TreeGrafter"/>
</dbReference>
<feature type="transmembrane region" description="Helical" evidence="15">
    <location>
        <begin position="854"/>
        <end position="875"/>
    </location>
</feature>
<dbReference type="InterPro" id="IPR018303">
    <property type="entry name" value="ATPase_P-typ_P_site"/>
</dbReference>
<sequence length="1165" mass="128478">MGGKKSSKKDEARSEALRKDIDFVEHTWPSEKLFEHFGITSLESGLPSSQVLANRAKYGENRLTPPATTPWYIKYLLQYTNFFALLLIAGGLLCFIAYGVESSRGPADQTNLWLGVVLISVVIITATFSYMQEAKSDAIMEGFKNMIPKKCKAIRDGAVVVIEAYELVPGDVVQLNDGDQVPADICVKKSTDLKVDNSSLTGESEPQDRCNELMKDSSGQPITQPLEASNLIFYTTIINSGSATGVVIGTGDRTVMGQIAGLATETSNEASPINIEIKKFIMLISALAITIGIIFFIIGFILGTDPISNVVFAIGIIVANVPEGLLATVTVSLALTAKRMHHKNVLVKNLEAVETLGSTTVIASDKTGTLTQNRMTVQHAWYDDKVVKTPCCKNRVQFNSVMKSLGQDAAGVVNPSDPTFRKLLDCAVLCNNSEFILQDKFDEDAPVIDLMQELNKPDFNLLQLDCTGDASESGLIKFTQMLSDYKERRKVGEKIFEIKFNSTNKWQLSIHKDPEGGEAPILYLKGAPERVLKMCKKIMINGEEIELNPEWESKYTAAYEGLGGMGERVLGFAFKRMDGFGTDYKFTSKPERNFETDDLTFCGLFSLIDPPREGVPEAVAKCKRARIKVFMVTGDHPITAQAIAKQVGIIDQDKWDAGKATVVRGDDIRDIMEIEDAEERTAKWDEALSHEQIVFARVSPAHKLLIVENNQRRGEVVAVTGDGVNDAPALKKGDIGVAMGIAGKDVSKEAADMILMDDNFASIVNGVEEGRLIFDNLKKSIAYTLTSNIPEIGPFLAYITIGLPLPLSTVLILCVDLGTDMVPAISLAYEEKESDIMDRPPRNSATDRLVNRRLISFAYLQIGVMQALAGFYTYFMVLNDYGYAPRILLSQGLGWSTGSLMCNLDDNGAPIDCGFGCATQSVEFASSRGSFFPCERGCEIPPPGYLNPFSEMTSEGFRGINASIAGEKEAITAACSRNCEWYRTNLDKFNGTQYITEADYAMFKKICGNDGGDADSLGFKGRGLLQGARSDAPAGAFYWWNGQEQLFPNTDYQANALGYAQTAYFVSIIVVQWADLLIAKTRKLSIFEQGMRNKFMNFGLCFETVLGVLLVYLPFLNIAFGTRPLYILHWFCGIPWSILIFVYDEIRKSLMRGRPGGWLEEHTYW</sequence>
<evidence type="ECO:0000256" key="12">
    <source>
        <dbReference type="ARBA" id="ARBA00022989"/>
    </source>
</evidence>
<dbReference type="InterPro" id="IPR036412">
    <property type="entry name" value="HAD-like_sf"/>
</dbReference>
<evidence type="ECO:0000256" key="14">
    <source>
        <dbReference type="ARBA" id="ARBA00023136"/>
    </source>
</evidence>
<keyword evidence="9" id="KW-0067">ATP-binding</keyword>
<dbReference type="PANTHER" id="PTHR43294:SF21">
    <property type="entry name" value="CATION TRANSPORTING ATPASE"/>
    <property type="match status" value="1"/>
</dbReference>
<feature type="transmembrane region" description="Helical" evidence="15">
    <location>
        <begin position="1056"/>
        <end position="1079"/>
    </location>
</feature>
<keyword evidence="8" id="KW-0547">Nucleotide-binding</keyword>
<dbReference type="Gene3D" id="2.70.150.10">
    <property type="entry name" value="Calcium-transporting ATPase, cytoplasmic transduction domain A"/>
    <property type="match status" value="1"/>
</dbReference>
<comment type="subcellular location">
    <subcellularLocation>
        <location evidence="1">Cell membrane</location>
        <topology evidence="1">Multi-pass membrane protein</topology>
    </subcellularLocation>
</comment>
<organism evidence="17">
    <name type="scientific">Tetraselmis sp. GSL018</name>
    <dbReference type="NCBI Taxonomy" id="582737"/>
    <lineage>
        <taxon>Eukaryota</taxon>
        <taxon>Viridiplantae</taxon>
        <taxon>Chlorophyta</taxon>
        <taxon>core chlorophytes</taxon>
        <taxon>Chlorodendrophyceae</taxon>
        <taxon>Chlorodendrales</taxon>
        <taxon>Chlorodendraceae</taxon>
        <taxon>Tetraselmis</taxon>
    </lineage>
</organism>
<evidence type="ECO:0000256" key="3">
    <source>
        <dbReference type="ARBA" id="ARBA00022448"/>
    </source>
</evidence>
<protein>
    <submittedName>
        <fullName evidence="17">Sodium/potassium-transporting ATPase subunit alpha</fullName>
    </submittedName>
</protein>
<dbReference type="GO" id="GO:0005524">
    <property type="term" value="F:ATP binding"/>
    <property type="evidence" value="ECO:0007669"/>
    <property type="project" value="UniProtKB-KW"/>
</dbReference>
<evidence type="ECO:0000256" key="8">
    <source>
        <dbReference type="ARBA" id="ARBA00022741"/>
    </source>
</evidence>
<dbReference type="InterPro" id="IPR004014">
    <property type="entry name" value="ATPase_P-typ_cation-transptr_N"/>
</dbReference>
<dbReference type="GO" id="GO:1990573">
    <property type="term" value="P:potassium ion import across plasma membrane"/>
    <property type="evidence" value="ECO:0007669"/>
    <property type="project" value="TreeGrafter"/>
</dbReference>
<dbReference type="NCBIfam" id="TIGR01494">
    <property type="entry name" value="ATPase_P-type"/>
    <property type="match status" value="2"/>
</dbReference>
<feature type="transmembrane region" description="Helical" evidence="15">
    <location>
        <begin position="280"/>
        <end position="304"/>
    </location>
</feature>
<dbReference type="InterPro" id="IPR023214">
    <property type="entry name" value="HAD_sf"/>
</dbReference>
<keyword evidence="3" id="KW-0813">Transport</keyword>
<evidence type="ECO:0000256" key="6">
    <source>
        <dbReference type="ARBA" id="ARBA00022553"/>
    </source>
</evidence>
<keyword evidence="13" id="KW-0406">Ion transport</keyword>
<evidence type="ECO:0000256" key="5">
    <source>
        <dbReference type="ARBA" id="ARBA00022538"/>
    </source>
</evidence>
<keyword evidence="7 15" id="KW-0812">Transmembrane</keyword>
<dbReference type="PRINTS" id="PR00121">
    <property type="entry name" value="NAKATPASE"/>
</dbReference>
<dbReference type="InterPro" id="IPR023299">
    <property type="entry name" value="ATPase_P-typ_cyto_dom_N"/>
</dbReference>
<accession>A0A061RB61</accession>